<keyword evidence="2" id="KW-0456">Lyase</keyword>
<keyword evidence="3" id="KW-1185">Reference proteome</keyword>
<dbReference type="Pfam" id="PF14099">
    <property type="entry name" value="Polysacc_lyase"/>
    <property type="match status" value="1"/>
</dbReference>
<dbReference type="Proteomes" id="UP001302274">
    <property type="component" value="Unassembled WGS sequence"/>
</dbReference>
<sequence>MKKIIATFLFVFSLSCLGAELSLDRGLFGEFNNSLNNTRPYAYKISKDLTALAPSKVIEAFELHQGDCFKDKSWNDCTNDRERIELKQKSSSFIDHQTHWYGWSFYIPENYQDVSPVKLSIAQFYDEGASEPVWMFQLNENGLYIDNQFNKAGLVKLLVKKSELVKKWHTIQLEMISSRKSDGKLNIWVDGTQVFTYNGATFKSNEFYFKYGLYRSFLSRWKKPTKIPTQIIYFSNVKMGKTQKDLLPKN</sequence>
<feature type="chain" id="PRO_5045883609" evidence="1">
    <location>
        <begin position="19"/>
        <end position="250"/>
    </location>
</feature>
<reference evidence="2 3" key="1">
    <citation type="submission" date="2023-11" db="EMBL/GenBank/DDBJ databases">
        <title>A Novel Polar Bacteriovorax (B. antarcticus) Isolated from the Biocrust in Antarctica.</title>
        <authorList>
            <person name="Mun W."/>
            <person name="Choi S.Y."/>
            <person name="Mitchell R.J."/>
        </authorList>
    </citation>
    <scope>NUCLEOTIDE SEQUENCE [LARGE SCALE GENOMIC DNA]</scope>
    <source>
        <strain evidence="2 3">PP10</strain>
    </source>
</reference>
<dbReference type="InterPro" id="IPR025975">
    <property type="entry name" value="Polysacc_lyase"/>
</dbReference>
<organism evidence="2 3">
    <name type="scientific">Bacteriovorax antarcticus</name>
    <dbReference type="NCBI Taxonomy" id="3088717"/>
    <lineage>
        <taxon>Bacteria</taxon>
        <taxon>Pseudomonadati</taxon>
        <taxon>Bdellovibrionota</taxon>
        <taxon>Bacteriovoracia</taxon>
        <taxon>Bacteriovoracales</taxon>
        <taxon>Bacteriovoracaceae</taxon>
        <taxon>Bacteriovorax</taxon>
    </lineage>
</organism>
<evidence type="ECO:0000256" key="1">
    <source>
        <dbReference type="SAM" id="SignalP"/>
    </source>
</evidence>
<name>A0ABU5VXB4_9BACT</name>
<feature type="signal peptide" evidence="1">
    <location>
        <begin position="1"/>
        <end position="18"/>
    </location>
</feature>
<gene>
    <name evidence="2" type="ORF">SHI21_10610</name>
</gene>
<comment type="caution">
    <text evidence="2">The sequence shown here is derived from an EMBL/GenBank/DDBJ whole genome shotgun (WGS) entry which is preliminary data.</text>
</comment>
<evidence type="ECO:0000313" key="3">
    <source>
        <dbReference type="Proteomes" id="UP001302274"/>
    </source>
</evidence>
<accession>A0ABU5VXB4</accession>
<evidence type="ECO:0000313" key="2">
    <source>
        <dbReference type="EMBL" id="MEA9356660.1"/>
    </source>
</evidence>
<protein>
    <submittedName>
        <fullName evidence="2">Heparin lyase I family protein</fullName>
    </submittedName>
</protein>
<dbReference type="Gene3D" id="2.60.120.200">
    <property type="match status" value="1"/>
</dbReference>
<dbReference type="PROSITE" id="PS51257">
    <property type="entry name" value="PROKAR_LIPOPROTEIN"/>
    <property type="match status" value="1"/>
</dbReference>
<dbReference type="RefSeq" id="WP_323576479.1">
    <property type="nucleotide sequence ID" value="NZ_JAYGJQ010000002.1"/>
</dbReference>
<proteinExistence type="predicted"/>
<keyword evidence="1" id="KW-0732">Signal</keyword>
<dbReference type="EMBL" id="JAYGJQ010000002">
    <property type="protein sequence ID" value="MEA9356660.1"/>
    <property type="molecule type" value="Genomic_DNA"/>
</dbReference>
<dbReference type="GO" id="GO:0016829">
    <property type="term" value="F:lyase activity"/>
    <property type="evidence" value="ECO:0007669"/>
    <property type="project" value="UniProtKB-KW"/>
</dbReference>